<sequence length="443" mass="50567">MTPVLQHVFLHLSCNYFKYMLFYSNYECEEPFFRRTNPPVPSKPLPPVYAEWFRPELKLFGGNPFQFNSFNRTLKKMRKSRGSKAPSDPVEKNLMDSHYLSDIDQASFFHGLQQNNSNPLHSTALEVDVDVQEERQLGQKPAQRDENLAGQKQGATVKRKEPGGGGEKRKRSSANTGGKAKNRPGQRRQLEKDQRAAESAAEKTAESEGESDSEGARRNRRSLRSSDEESNEGSIWKPSPKDPRRRRFSRKSSSEAPKGAGSEKQKKRRHVGRGGSQLEVVLETLLEFCQEYGESVESAAVRVSIGSFSKNAKAQLMEKISSLKELQSIKRENTKVGSLIQTKTRRLLNAKQELMRAERQLWLLEKEKAELQQRLGDLRRGQAFLHDIRELTTHYLAHRRKHPTEKETFGASSLPALLLETKLIRRPRLPPREVGKPLKRAKK</sequence>
<evidence type="ECO:0000256" key="1">
    <source>
        <dbReference type="ARBA" id="ARBA00004123"/>
    </source>
</evidence>
<keyword evidence="5" id="KW-0158">Chromosome</keyword>
<dbReference type="PANTHER" id="PTHR32222">
    <property type="entry name" value="CENTROMERE PROTEIN U"/>
    <property type="match status" value="1"/>
</dbReference>
<dbReference type="InterPro" id="IPR025214">
    <property type="entry name" value="CENP-U"/>
</dbReference>
<evidence type="ECO:0000256" key="10">
    <source>
        <dbReference type="SAM" id="Coils"/>
    </source>
</evidence>
<evidence type="ECO:0000313" key="13">
    <source>
        <dbReference type="Proteomes" id="UP001311232"/>
    </source>
</evidence>
<evidence type="ECO:0000256" key="9">
    <source>
        <dbReference type="ARBA" id="ARBA00031456"/>
    </source>
</evidence>
<evidence type="ECO:0000256" key="2">
    <source>
        <dbReference type="ARBA" id="ARBA00004584"/>
    </source>
</evidence>
<keyword evidence="8" id="KW-0137">Centromere</keyword>
<evidence type="ECO:0000256" key="3">
    <source>
        <dbReference type="ARBA" id="ARBA00010440"/>
    </source>
</evidence>
<feature type="compositionally biased region" description="Basic and acidic residues" evidence="11">
    <location>
        <begin position="135"/>
        <end position="147"/>
    </location>
</feature>
<name>A0AAV9RGH5_9TELE</name>
<evidence type="ECO:0000313" key="12">
    <source>
        <dbReference type="EMBL" id="KAK5608114.1"/>
    </source>
</evidence>
<dbReference type="EMBL" id="JAHHUM010001852">
    <property type="protein sequence ID" value="KAK5608114.1"/>
    <property type="molecule type" value="Genomic_DNA"/>
</dbReference>
<keyword evidence="13" id="KW-1185">Reference proteome</keyword>
<dbReference type="AlphaFoldDB" id="A0AAV9RGH5"/>
<evidence type="ECO:0000256" key="7">
    <source>
        <dbReference type="ARBA" id="ARBA00023242"/>
    </source>
</evidence>
<reference evidence="12 13" key="1">
    <citation type="submission" date="2021-06" db="EMBL/GenBank/DDBJ databases">
        <authorList>
            <person name="Palmer J.M."/>
        </authorList>
    </citation>
    <scope>NUCLEOTIDE SEQUENCE [LARGE SCALE GENOMIC DNA]</scope>
    <source>
        <strain evidence="12 13">MEX-2019</strain>
        <tissue evidence="12">Muscle</tissue>
    </source>
</reference>
<accession>A0AAV9RGH5</accession>
<feature type="compositionally biased region" description="Basic and acidic residues" evidence="11">
    <location>
        <begin position="188"/>
        <end position="206"/>
    </location>
</feature>
<evidence type="ECO:0000256" key="8">
    <source>
        <dbReference type="ARBA" id="ARBA00023328"/>
    </source>
</evidence>
<dbReference type="GO" id="GO:0000775">
    <property type="term" value="C:chromosome, centromeric region"/>
    <property type="evidence" value="ECO:0007669"/>
    <property type="project" value="UniProtKB-SubCell"/>
</dbReference>
<feature type="region of interest" description="Disordered" evidence="11">
    <location>
        <begin position="135"/>
        <end position="274"/>
    </location>
</feature>
<evidence type="ECO:0000256" key="6">
    <source>
        <dbReference type="ARBA" id="ARBA00023054"/>
    </source>
</evidence>
<feature type="coiled-coil region" evidence="10">
    <location>
        <begin position="340"/>
        <end position="381"/>
    </location>
</feature>
<comment type="subcellular location">
    <subcellularLocation>
        <location evidence="2">Chromosome</location>
        <location evidence="2">Centromere</location>
    </subcellularLocation>
    <subcellularLocation>
        <location evidence="1">Nucleus</location>
    </subcellularLocation>
</comment>
<dbReference type="Proteomes" id="UP001311232">
    <property type="component" value="Unassembled WGS sequence"/>
</dbReference>
<comment type="similarity">
    <text evidence="3">Belongs to the CENP-U/AME1 family.</text>
</comment>
<dbReference type="PANTHER" id="PTHR32222:SF1">
    <property type="entry name" value="CENTROMERE PROTEIN U"/>
    <property type="match status" value="1"/>
</dbReference>
<protein>
    <recommendedName>
        <fullName evidence="4">Centromere protein U</fullName>
    </recommendedName>
    <alternativeName>
        <fullName evidence="9">MLF1-interacting protein</fullName>
    </alternativeName>
</protein>
<evidence type="ECO:0000256" key="5">
    <source>
        <dbReference type="ARBA" id="ARBA00022454"/>
    </source>
</evidence>
<proteinExistence type="inferred from homology"/>
<organism evidence="12 13">
    <name type="scientific">Crenichthys baileyi</name>
    <name type="common">White River springfish</name>
    <dbReference type="NCBI Taxonomy" id="28760"/>
    <lineage>
        <taxon>Eukaryota</taxon>
        <taxon>Metazoa</taxon>
        <taxon>Chordata</taxon>
        <taxon>Craniata</taxon>
        <taxon>Vertebrata</taxon>
        <taxon>Euteleostomi</taxon>
        <taxon>Actinopterygii</taxon>
        <taxon>Neopterygii</taxon>
        <taxon>Teleostei</taxon>
        <taxon>Neoteleostei</taxon>
        <taxon>Acanthomorphata</taxon>
        <taxon>Ovalentaria</taxon>
        <taxon>Atherinomorphae</taxon>
        <taxon>Cyprinodontiformes</taxon>
        <taxon>Goodeidae</taxon>
        <taxon>Crenichthys</taxon>
    </lineage>
</organism>
<gene>
    <name evidence="12" type="ORF">CRENBAI_004112</name>
</gene>
<comment type="caution">
    <text evidence="12">The sequence shown here is derived from an EMBL/GenBank/DDBJ whole genome shotgun (WGS) entry which is preliminary data.</text>
</comment>
<evidence type="ECO:0000256" key="4">
    <source>
        <dbReference type="ARBA" id="ARBA00016402"/>
    </source>
</evidence>
<keyword evidence="7" id="KW-0539">Nucleus</keyword>
<evidence type="ECO:0000256" key="11">
    <source>
        <dbReference type="SAM" id="MobiDB-lite"/>
    </source>
</evidence>
<dbReference type="Pfam" id="PF13097">
    <property type="entry name" value="CENP-U"/>
    <property type="match status" value="1"/>
</dbReference>
<keyword evidence="6 10" id="KW-0175">Coiled coil</keyword>
<dbReference type="GO" id="GO:0005634">
    <property type="term" value="C:nucleus"/>
    <property type="evidence" value="ECO:0007669"/>
    <property type="project" value="UniProtKB-SubCell"/>
</dbReference>